<accession>A0A8H7GYK6</accession>
<feature type="region of interest" description="Disordered" evidence="1">
    <location>
        <begin position="65"/>
        <end position="92"/>
    </location>
</feature>
<reference evidence="2" key="1">
    <citation type="submission" date="2020-10" db="EMBL/GenBank/DDBJ databases">
        <title>The Whole-Genome Sequence of Metschnikowia persimmonesis, a Novel Endophytic Yeast Species Isolated from Medicinal Plant Diospyros kaki Thumb.</title>
        <authorList>
            <person name="Rahmat E."/>
            <person name="Kang Y."/>
        </authorList>
    </citation>
    <scope>NUCLEOTIDE SEQUENCE</scope>
    <source>
        <strain evidence="2">KIOM G15050</strain>
    </source>
</reference>
<feature type="compositionally biased region" description="Basic and acidic residues" evidence="1">
    <location>
        <begin position="78"/>
        <end position="92"/>
    </location>
</feature>
<evidence type="ECO:0000313" key="2">
    <source>
        <dbReference type="EMBL" id="KAF8004966.1"/>
    </source>
</evidence>
<evidence type="ECO:0000313" key="3">
    <source>
        <dbReference type="Proteomes" id="UP000649328"/>
    </source>
</evidence>
<comment type="caution">
    <text evidence="2">The sequence shown here is derived from an EMBL/GenBank/DDBJ whole genome shotgun (WGS) entry which is preliminary data.</text>
</comment>
<keyword evidence="3" id="KW-1185">Reference proteome</keyword>
<dbReference type="Proteomes" id="UP000649328">
    <property type="component" value="Unassembled WGS sequence"/>
</dbReference>
<proteinExistence type="predicted"/>
<dbReference type="OrthoDB" id="10297375at2759"/>
<gene>
    <name evidence="2" type="ORF">HF325_000423</name>
</gene>
<dbReference type="AlphaFoldDB" id="A0A8H7GYK6"/>
<dbReference type="EMBL" id="JACBPP010000001">
    <property type="protein sequence ID" value="KAF8004966.1"/>
    <property type="molecule type" value="Genomic_DNA"/>
</dbReference>
<evidence type="ECO:0000256" key="1">
    <source>
        <dbReference type="SAM" id="MobiDB-lite"/>
    </source>
</evidence>
<organism evidence="2 3">
    <name type="scientific">Metschnikowia pulcherrima</name>
    <dbReference type="NCBI Taxonomy" id="27326"/>
    <lineage>
        <taxon>Eukaryota</taxon>
        <taxon>Fungi</taxon>
        <taxon>Dikarya</taxon>
        <taxon>Ascomycota</taxon>
        <taxon>Saccharomycotina</taxon>
        <taxon>Pichiomycetes</taxon>
        <taxon>Metschnikowiaceae</taxon>
        <taxon>Metschnikowia</taxon>
    </lineage>
</organism>
<sequence>MGAGAGTTVEDVDTTASNLIDEEITEADKTYVLPGSFAGLNDHIRGNTSSEELYSDFHDEILLGESQDDEQSEEETEILNHDSDEDLRLYSR</sequence>
<name>A0A8H7GYK6_9ASCO</name>
<feature type="compositionally biased region" description="Acidic residues" evidence="1">
    <location>
        <begin position="66"/>
        <end position="77"/>
    </location>
</feature>
<protein>
    <submittedName>
        <fullName evidence="2">Uncharacterized protein</fullName>
    </submittedName>
</protein>